<organism evidence="2 3">
    <name type="scientific">Thalassomonas actiniarum</name>
    <dbReference type="NCBI Taxonomy" id="485447"/>
    <lineage>
        <taxon>Bacteria</taxon>
        <taxon>Pseudomonadati</taxon>
        <taxon>Pseudomonadota</taxon>
        <taxon>Gammaproteobacteria</taxon>
        <taxon>Alteromonadales</taxon>
        <taxon>Colwelliaceae</taxon>
        <taxon>Thalassomonas</taxon>
    </lineage>
</organism>
<proteinExistence type="predicted"/>
<gene>
    <name evidence="2" type="ORF">SG35_019345</name>
</gene>
<dbReference type="KEGG" id="tact:SG35_019345"/>
<reference evidence="2 3" key="2">
    <citation type="journal article" date="2022" name="Mar. Drugs">
        <title>Bioassay-Guided Fractionation Leads to the Detection of Cholic Acid Generated by the Rare Thalassomonas sp.</title>
        <authorList>
            <person name="Pheiffer F."/>
            <person name="Schneider Y.K."/>
            <person name="Hansen E.H."/>
            <person name="Andersen J.H."/>
            <person name="Isaksson J."/>
            <person name="Busche T."/>
            <person name="R C."/>
            <person name="Kalinowski J."/>
            <person name="Zyl L.V."/>
            <person name="Trindade M."/>
        </authorList>
    </citation>
    <scope>NUCLEOTIDE SEQUENCE [LARGE SCALE GENOMIC DNA]</scope>
    <source>
        <strain evidence="2 3">A5K-106</strain>
    </source>
</reference>
<evidence type="ECO:0000313" key="3">
    <source>
        <dbReference type="Proteomes" id="UP000032568"/>
    </source>
</evidence>
<dbReference type="EMBL" id="CP059735">
    <property type="protein sequence ID" value="WDD97461.1"/>
    <property type="molecule type" value="Genomic_DNA"/>
</dbReference>
<evidence type="ECO:0000256" key="1">
    <source>
        <dbReference type="SAM" id="SignalP"/>
    </source>
</evidence>
<evidence type="ECO:0000313" key="2">
    <source>
        <dbReference type="EMBL" id="WDD97461.1"/>
    </source>
</evidence>
<accession>A0AAF0BYI3</accession>
<sequence>MKSLAYALVTVCFSGGLLAQEPVTQSTLSQPDIDTVVNIHNFCVEQHSEHEEPNREKYLFNCVNADLQASAYRLFTSVDELKLFIKSERDE</sequence>
<dbReference type="RefSeq" id="WP_044835560.1">
    <property type="nucleotide sequence ID" value="NZ_CP059735.1"/>
</dbReference>
<dbReference type="Proteomes" id="UP000032568">
    <property type="component" value="Chromosome"/>
</dbReference>
<feature type="signal peptide" evidence="1">
    <location>
        <begin position="1"/>
        <end position="19"/>
    </location>
</feature>
<reference evidence="2 3" key="1">
    <citation type="journal article" date="2015" name="Genome Announc.">
        <title>Draft Genome Sequences of Marine Isolates of Thalassomonas viridans and Thalassomonas actiniarum.</title>
        <authorList>
            <person name="Olonade I."/>
            <person name="van Zyl L.J."/>
            <person name="Trindade M."/>
        </authorList>
    </citation>
    <scope>NUCLEOTIDE SEQUENCE [LARGE SCALE GENOMIC DNA]</scope>
    <source>
        <strain evidence="2 3">A5K-106</strain>
    </source>
</reference>
<name>A0AAF0BYI3_9GAMM</name>
<dbReference type="AlphaFoldDB" id="A0AAF0BYI3"/>
<keyword evidence="3" id="KW-1185">Reference proteome</keyword>
<keyword evidence="1" id="KW-0732">Signal</keyword>
<protein>
    <submittedName>
        <fullName evidence="2">Uncharacterized protein</fullName>
    </submittedName>
</protein>
<feature type="chain" id="PRO_5042277240" evidence="1">
    <location>
        <begin position="20"/>
        <end position="91"/>
    </location>
</feature>